<keyword evidence="5" id="KW-1185">Reference proteome</keyword>
<name>A0A553GTK2_9PSED</name>
<dbReference type="Pfam" id="PF03781">
    <property type="entry name" value="FGE-sulfatase"/>
    <property type="match status" value="1"/>
</dbReference>
<protein>
    <submittedName>
        <fullName evidence="4">Formylglycine-generating enzyme family protein</fullName>
    </submittedName>
</protein>
<dbReference type="InterPro" id="IPR042095">
    <property type="entry name" value="SUMF_sf"/>
</dbReference>
<proteinExistence type="predicted"/>
<dbReference type="PANTHER" id="PTHR23150:SF35">
    <property type="entry name" value="BLL6746 PROTEIN"/>
    <property type="match status" value="1"/>
</dbReference>
<evidence type="ECO:0000259" key="3">
    <source>
        <dbReference type="Pfam" id="PF03781"/>
    </source>
</evidence>
<sequence length="284" mass="30931">MPALRPLAALLLLAGARLACAATPDTPGQVFRDCKECPEMVVVPAGRFVMGAPESEVGREPDEGPPHEVAFARPFAVGKFQVLAGEWEAYRRASGAHIGDGDPKDAPQCKAGRPAYKQSPRQPAVCMDWEEARGYVAWLARTTGKPYRLLSEAEREYAARAGSEGPFPFPFDAEGSYDIARHANTYGAADGYNYTSPAGAFPANAFGLHDLHGNVWEWVEDCVNRSYDGAPADGSAWLSGECDLRMIRGNDWSSAPVFSRSANRNHTIPEDRADWLGFRVARDL</sequence>
<dbReference type="PANTHER" id="PTHR23150">
    <property type="entry name" value="SULFATASE MODIFYING FACTOR 1, 2"/>
    <property type="match status" value="1"/>
</dbReference>
<evidence type="ECO:0000256" key="1">
    <source>
        <dbReference type="SAM" id="MobiDB-lite"/>
    </source>
</evidence>
<dbReference type="Proteomes" id="UP000315235">
    <property type="component" value="Unassembled WGS sequence"/>
</dbReference>
<dbReference type="SUPFAM" id="SSF56436">
    <property type="entry name" value="C-type lectin-like"/>
    <property type="match status" value="1"/>
</dbReference>
<evidence type="ECO:0000313" key="5">
    <source>
        <dbReference type="Proteomes" id="UP000315235"/>
    </source>
</evidence>
<gene>
    <name evidence="4" type="ORF">FM069_20770</name>
</gene>
<evidence type="ECO:0000313" key="4">
    <source>
        <dbReference type="EMBL" id="TRX72852.1"/>
    </source>
</evidence>
<dbReference type="EMBL" id="VJOY01000027">
    <property type="protein sequence ID" value="TRX72852.1"/>
    <property type="molecule type" value="Genomic_DNA"/>
</dbReference>
<accession>A0A553GTK2</accession>
<dbReference type="Gene3D" id="3.90.1580.10">
    <property type="entry name" value="paralog of FGE (formylglycine-generating enzyme)"/>
    <property type="match status" value="1"/>
</dbReference>
<feature type="region of interest" description="Disordered" evidence="1">
    <location>
        <begin position="95"/>
        <end position="117"/>
    </location>
</feature>
<organism evidence="4 5">
    <name type="scientific">Pseudomonas mangiferae</name>
    <dbReference type="NCBI Taxonomy" id="2593654"/>
    <lineage>
        <taxon>Bacteria</taxon>
        <taxon>Pseudomonadati</taxon>
        <taxon>Pseudomonadota</taxon>
        <taxon>Gammaproteobacteria</taxon>
        <taxon>Pseudomonadales</taxon>
        <taxon>Pseudomonadaceae</taxon>
        <taxon>Pseudomonas</taxon>
    </lineage>
</organism>
<comment type="caution">
    <text evidence="4">The sequence shown here is derived from an EMBL/GenBank/DDBJ whole genome shotgun (WGS) entry which is preliminary data.</text>
</comment>
<dbReference type="OrthoDB" id="9768004at2"/>
<feature type="signal peptide" evidence="2">
    <location>
        <begin position="1"/>
        <end position="21"/>
    </location>
</feature>
<feature type="domain" description="Sulfatase-modifying factor enzyme-like" evidence="3">
    <location>
        <begin position="36"/>
        <end position="282"/>
    </location>
</feature>
<dbReference type="InterPro" id="IPR051043">
    <property type="entry name" value="Sulfatase_Mod_Factor_Kinase"/>
</dbReference>
<dbReference type="GO" id="GO:0120147">
    <property type="term" value="F:formylglycine-generating oxidase activity"/>
    <property type="evidence" value="ECO:0007669"/>
    <property type="project" value="TreeGrafter"/>
</dbReference>
<evidence type="ECO:0000256" key="2">
    <source>
        <dbReference type="SAM" id="SignalP"/>
    </source>
</evidence>
<reference evidence="4 5" key="1">
    <citation type="submission" date="2019-07" db="EMBL/GenBank/DDBJ databases">
        <title>Pseudomonas mangiferae sp. nov., isolated from bark of mango tree in Thailand.</title>
        <authorList>
            <person name="Srisuk N."/>
            <person name="Anurat P."/>
        </authorList>
    </citation>
    <scope>NUCLEOTIDE SEQUENCE [LARGE SCALE GENOMIC DNA]</scope>
    <source>
        <strain evidence="4 5">DMKU_BBB3-04</strain>
    </source>
</reference>
<dbReference type="InterPro" id="IPR016187">
    <property type="entry name" value="CTDL_fold"/>
</dbReference>
<feature type="chain" id="PRO_5022149570" evidence="2">
    <location>
        <begin position="22"/>
        <end position="284"/>
    </location>
</feature>
<dbReference type="AlphaFoldDB" id="A0A553GTK2"/>
<dbReference type="InterPro" id="IPR005532">
    <property type="entry name" value="SUMF_dom"/>
</dbReference>
<dbReference type="RefSeq" id="WP_143490318.1">
    <property type="nucleotide sequence ID" value="NZ_VJOY01000027.1"/>
</dbReference>
<keyword evidence="2" id="KW-0732">Signal</keyword>